<feature type="region of interest" description="Disordered" evidence="6">
    <location>
        <begin position="285"/>
        <end position="310"/>
    </location>
</feature>
<keyword evidence="4 7" id="KW-1133">Transmembrane helix</keyword>
<reference evidence="8 9" key="1">
    <citation type="journal article" date="2024" name="Proc. Natl. Acad. Sci. U.S.A.">
        <title>The genetic regulatory architecture and epigenomic basis for age-related changes in rattlesnake venom.</title>
        <authorList>
            <person name="Hogan M.P."/>
            <person name="Holding M.L."/>
            <person name="Nystrom G.S."/>
            <person name="Colston T.J."/>
            <person name="Bartlett D.A."/>
            <person name="Mason A.J."/>
            <person name="Ellsworth S.A."/>
            <person name="Rautsaw R.M."/>
            <person name="Lawrence K.C."/>
            <person name="Strickland J.L."/>
            <person name="He B."/>
            <person name="Fraser P."/>
            <person name="Margres M.J."/>
            <person name="Gilbert D.M."/>
            <person name="Gibbs H.L."/>
            <person name="Parkinson C.L."/>
            <person name="Rokyta D.R."/>
        </authorList>
    </citation>
    <scope>NUCLEOTIDE SEQUENCE [LARGE SCALE GENOMIC DNA]</scope>
    <source>
        <strain evidence="8">DRR0105</strain>
    </source>
</reference>
<evidence type="ECO:0000256" key="4">
    <source>
        <dbReference type="ARBA" id="ARBA00022989"/>
    </source>
</evidence>
<dbReference type="Proteomes" id="UP001474421">
    <property type="component" value="Unassembled WGS sequence"/>
</dbReference>
<dbReference type="GO" id="GO:0005886">
    <property type="term" value="C:plasma membrane"/>
    <property type="evidence" value="ECO:0007669"/>
    <property type="project" value="TreeGrafter"/>
</dbReference>
<dbReference type="InterPro" id="IPR007237">
    <property type="entry name" value="CD20-like"/>
</dbReference>
<keyword evidence="3 7" id="KW-0812">Transmembrane</keyword>
<accession>A0AAW1C9A7</accession>
<feature type="transmembrane region" description="Helical" evidence="7">
    <location>
        <begin position="130"/>
        <end position="151"/>
    </location>
</feature>
<feature type="transmembrane region" description="Helical" evidence="7">
    <location>
        <begin position="49"/>
        <end position="68"/>
    </location>
</feature>
<keyword evidence="5 7" id="KW-0472">Membrane</keyword>
<dbReference type="EMBL" id="JAOTOJ010000001">
    <property type="protein sequence ID" value="KAK9410253.1"/>
    <property type="molecule type" value="Genomic_DNA"/>
</dbReference>
<dbReference type="AlphaFoldDB" id="A0AAW1C9A7"/>
<feature type="region of interest" description="Disordered" evidence="6">
    <location>
        <begin position="225"/>
        <end position="257"/>
    </location>
</feature>
<comment type="subcellular location">
    <subcellularLocation>
        <location evidence="1">Membrane</location>
        <topology evidence="1">Multi-pass membrane protein</topology>
    </subcellularLocation>
</comment>
<name>A0AAW1C9A7_CROAD</name>
<evidence type="ECO:0000313" key="8">
    <source>
        <dbReference type="EMBL" id="KAK9410253.1"/>
    </source>
</evidence>
<protein>
    <submittedName>
        <fullName evidence="8">Membrane-spanning 4-domains subfamily A member 15-like</fullName>
    </submittedName>
</protein>
<evidence type="ECO:0000256" key="1">
    <source>
        <dbReference type="ARBA" id="ARBA00004141"/>
    </source>
</evidence>
<gene>
    <name evidence="8" type="ORF">NXF25_001428</name>
</gene>
<dbReference type="GO" id="GO:0007166">
    <property type="term" value="P:cell surface receptor signaling pathway"/>
    <property type="evidence" value="ECO:0007669"/>
    <property type="project" value="TreeGrafter"/>
</dbReference>
<evidence type="ECO:0000256" key="5">
    <source>
        <dbReference type="ARBA" id="ARBA00023136"/>
    </source>
</evidence>
<evidence type="ECO:0000256" key="7">
    <source>
        <dbReference type="SAM" id="Phobius"/>
    </source>
</evidence>
<evidence type="ECO:0000256" key="6">
    <source>
        <dbReference type="SAM" id="MobiDB-lite"/>
    </source>
</evidence>
<keyword evidence="9" id="KW-1185">Reference proteome</keyword>
<evidence type="ECO:0000313" key="9">
    <source>
        <dbReference type="Proteomes" id="UP001474421"/>
    </source>
</evidence>
<comment type="similarity">
    <text evidence="2">Belongs to the MS4A family.</text>
</comment>
<evidence type="ECO:0000256" key="3">
    <source>
        <dbReference type="ARBA" id="ARBA00022692"/>
    </source>
</evidence>
<proteinExistence type="inferred from homology"/>
<dbReference type="InterPro" id="IPR030417">
    <property type="entry name" value="MS4A"/>
</dbReference>
<feature type="transmembrane region" description="Helical" evidence="7">
    <location>
        <begin position="80"/>
        <end position="103"/>
    </location>
</feature>
<dbReference type="PANTHER" id="PTHR23320:SF155">
    <property type="entry name" value="MEMBRANE-SPANNING 4-DOMAINS SUBFAMILY A MEMBER 8"/>
    <property type="match status" value="1"/>
</dbReference>
<organism evidence="8 9">
    <name type="scientific">Crotalus adamanteus</name>
    <name type="common">Eastern diamondback rattlesnake</name>
    <dbReference type="NCBI Taxonomy" id="8729"/>
    <lineage>
        <taxon>Eukaryota</taxon>
        <taxon>Metazoa</taxon>
        <taxon>Chordata</taxon>
        <taxon>Craniata</taxon>
        <taxon>Vertebrata</taxon>
        <taxon>Euteleostomi</taxon>
        <taxon>Lepidosauria</taxon>
        <taxon>Squamata</taxon>
        <taxon>Bifurcata</taxon>
        <taxon>Unidentata</taxon>
        <taxon>Episquamata</taxon>
        <taxon>Toxicofera</taxon>
        <taxon>Serpentes</taxon>
        <taxon>Colubroidea</taxon>
        <taxon>Viperidae</taxon>
        <taxon>Crotalinae</taxon>
        <taxon>Crotalus</taxon>
    </lineage>
</organism>
<dbReference type="PANTHER" id="PTHR23320">
    <property type="entry name" value="MEMBRANE-SPANNING 4-DOMAINS SUBFAMILY A MS4A -RELATED"/>
    <property type="match status" value="1"/>
</dbReference>
<feature type="transmembrane region" description="Helical" evidence="7">
    <location>
        <begin position="12"/>
        <end position="37"/>
    </location>
</feature>
<comment type="caution">
    <text evidence="8">The sequence shown here is derived from an EMBL/GenBank/DDBJ whole genome shotgun (WGS) entry which is preliminary data.</text>
</comment>
<evidence type="ECO:0000256" key="2">
    <source>
        <dbReference type="ARBA" id="ARBA00009565"/>
    </source>
</evidence>
<dbReference type="Pfam" id="PF04103">
    <property type="entry name" value="CD20"/>
    <property type="match status" value="1"/>
</dbReference>
<sequence length="331" mass="35968">MERFLSAETKVLGAIQIMIGLIHIGFGAAAICLTLFPSYYLILSVIGGYPFWGGIFFISSGSLCVAAVNRPNRGLVKSSVGLNITSAIMALTGIILYLCELIFNSTNFRYIYLYNTEDLNQITTIRNVSYGFSSLLLFFSLLEFCIAVSLAHFGCQATCCSDAQPTMLFVPYQVIGGGADTPEPNPSPPPPTYDNVFRKESSRRLGATPCFAALPVQALKRASRKLQRESVEGKVGGGGDGKSSPAGRGLRKELEGRTDGEAVVTVRVLLFFFWRFLQSSGPQPPTMAFSVPSLPPPPPPSRASKPQKLETPALQSLLYSNLFCPNRYEHA</sequence>